<evidence type="ECO:0000313" key="1">
    <source>
        <dbReference type="Proteomes" id="UP000887563"/>
    </source>
</evidence>
<dbReference type="AlphaFoldDB" id="A0A914KUF5"/>
<keyword evidence="1" id="KW-1185">Reference proteome</keyword>
<name>A0A914KUF5_MELIC</name>
<reference evidence="2" key="1">
    <citation type="submission" date="2022-11" db="UniProtKB">
        <authorList>
            <consortium name="WormBaseParasite"/>
        </authorList>
    </citation>
    <scope>IDENTIFICATION</scope>
</reference>
<proteinExistence type="predicted"/>
<sequence length="55" mass="6436">MKSNINVLHDVNYHYKKISEFSENLKKIITKEIEGVTFAPVIVIRFPFNNSLNKL</sequence>
<evidence type="ECO:0000313" key="2">
    <source>
        <dbReference type="WBParaSite" id="Minc3s00120g05197"/>
    </source>
</evidence>
<dbReference type="WBParaSite" id="Minc3s00120g05197">
    <property type="protein sequence ID" value="Minc3s00120g05197"/>
    <property type="gene ID" value="Minc3s00120g05197"/>
</dbReference>
<dbReference type="Proteomes" id="UP000887563">
    <property type="component" value="Unplaced"/>
</dbReference>
<organism evidence="1 2">
    <name type="scientific">Meloidogyne incognita</name>
    <name type="common">Southern root-knot nematode worm</name>
    <name type="synonym">Oxyuris incognita</name>
    <dbReference type="NCBI Taxonomy" id="6306"/>
    <lineage>
        <taxon>Eukaryota</taxon>
        <taxon>Metazoa</taxon>
        <taxon>Ecdysozoa</taxon>
        <taxon>Nematoda</taxon>
        <taxon>Chromadorea</taxon>
        <taxon>Rhabditida</taxon>
        <taxon>Tylenchina</taxon>
        <taxon>Tylenchomorpha</taxon>
        <taxon>Tylenchoidea</taxon>
        <taxon>Meloidogynidae</taxon>
        <taxon>Meloidogyninae</taxon>
        <taxon>Meloidogyne</taxon>
        <taxon>Meloidogyne incognita group</taxon>
    </lineage>
</organism>
<accession>A0A914KUF5</accession>
<protein>
    <submittedName>
        <fullName evidence="2">Uncharacterized protein</fullName>
    </submittedName>
</protein>